<dbReference type="RefSeq" id="WP_151888549.1">
    <property type="nucleotide sequence ID" value="NZ_VNIK02000001.1"/>
</dbReference>
<dbReference type="Pfam" id="PF02687">
    <property type="entry name" value="FtsX"/>
    <property type="match status" value="1"/>
</dbReference>
<dbReference type="Proteomes" id="UP000319204">
    <property type="component" value="Unassembled WGS sequence"/>
</dbReference>
<name>A0A5N5IS71_9FLAO</name>
<feature type="transmembrane region" description="Helical" evidence="6">
    <location>
        <begin position="6"/>
        <end position="24"/>
    </location>
</feature>
<evidence type="ECO:0000256" key="6">
    <source>
        <dbReference type="SAM" id="Phobius"/>
    </source>
</evidence>
<dbReference type="GO" id="GO:0005886">
    <property type="term" value="C:plasma membrane"/>
    <property type="evidence" value="ECO:0007669"/>
    <property type="project" value="UniProtKB-SubCell"/>
</dbReference>
<reference evidence="8" key="1">
    <citation type="submission" date="2019-10" db="EMBL/GenBank/DDBJ databases">
        <title>Muricauda hadale sp. nov., a piezophilic bacterium isolated from hadopelagic water of the Mariana Trench.</title>
        <authorList>
            <person name="Wei Y."/>
        </authorList>
    </citation>
    <scope>NUCLEOTIDE SEQUENCE [LARGE SCALE GENOMIC DNA]</scope>
    <source>
        <strain evidence="8">MT-229</strain>
    </source>
</reference>
<feature type="domain" description="ABC3 transporter permease C-terminal" evidence="7">
    <location>
        <begin position="1"/>
        <end position="73"/>
    </location>
</feature>
<dbReference type="OrthoDB" id="1451596at2"/>
<comment type="caution">
    <text evidence="8">The sequence shown here is derived from an EMBL/GenBank/DDBJ whole genome shotgun (WGS) entry which is preliminary data.</text>
</comment>
<evidence type="ECO:0000256" key="5">
    <source>
        <dbReference type="ARBA" id="ARBA00023136"/>
    </source>
</evidence>
<accession>A0A5N5IS71</accession>
<keyword evidence="2" id="KW-1003">Cell membrane</keyword>
<proteinExistence type="predicted"/>
<sequence>MLFSILANFIAAIDLFGMGSQMALQKLKEIGIRKVLGASDLQTLLLIPKNLLSLVGIAGIIAIPMVYFAAQYWLETYQYCT</sequence>
<evidence type="ECO:0000313" key="9">
    <source>
        <dbReference type="Proteomes" id="UP000319204"/>
    </source>
</evidence>
<keyword evidence="3 6" id="KW-0812">Transmembrane</keyword>
<evidence type="ECO:0000256" key="1">
    <source>
        <dbReference type="ARBA" id="ARBA00004651"/>
    </source>
</evidence>
<keyword evidence="4 6" id="KW-1133">Transmembrane helix</keyword>
<dbReference type="InterPro" id="IPR003838">
    <property type="entry name" value="ABC3_permease_C"/>
</dbReference>
<evidence type="ECO:0000313" key="8">
    <source>
        <dbReference type="EMBL" id="KAB5491392.1"/>
    </source>
</evidence>
<comment type="subcellular location">
    <subcellularLocation>
        <location evidence="1">Cell membrane</location>
        <topology evidence="1">Multi-pass membrane protein</topology>
    </subcellularLocation>
</comment>
<feature type="transmembrane region" description="Helical" evidence="6">
    <location>
        <begin position="51"/>
        <end position="74"/>
    </location>
</feature>
<evidence type="ECO:0000256" key="3">
    <source>
        <dbReference type="ARBA" id="ARBA00022692"/>
    </source>
</evidence>
<evidence type="ECO:0000256" key="2">
    <source>
        <dbReference type="ARBA" id="ARBA00022475"/>
    </source>
</evidence>
<evidence type="ECO:0000259" key="7">
    <source>
        <dbReference type="Pfam" id="PF02687"/>
    </source>
</evidence>
<evidence type="ECO:0000256" key="4">
    <source>
        <dbReference type="ARBA" id="ARBA00022989"/>
    </source>
</evidence>
<protein>
    <submittedName>
        <fullName evidence="8">FtsX-like permease family protein</fullName>
    </submittedName>
</protein>
<organism evidence="8 9">
    <name type="scientific">Flagellimonas hadalis</name>
    <dbReference type="NCBI Taxonomy" id="2597517"/>
    <lineage>
        <taxon>Bacteria</taxon>
        <taxon>Pseudomonadati</taxon>
        <taxon>Bacteroidota</taxon>
        <taxon>Flavobacteriia</taxon>
        <taxon>Flavobacteriales</taxon>
        <taxon>Flavobacteriaceae</taxon>
        <taxon>Flagellimonas</taxon>
    </lineage>
</organism>
<keyword evidence="9" id="KW-1185">Reference proteome</keyword>
<gene>
    <name evidence="8" type="ORF">FOT42_000130</name>
</gene>
<dbReference type="AlphaFoldDB" id="A0A5N5IS71"/>
<dbReference type="EMBL" id="VNIK02000001">
    <property type="protein sequence ID" value="KAB5491392.1"/>
    <property type="molecule type" value="Genomic_DNA"/>
</dbReference>
<keyword evidence="5 6" id="KW-0472">Membrane</keyword>